<protein>
    <recommendedName>
        <fullName evidence="2">EF-hand domain-containing protein</fullName>
    </recommendedName>
</protein>
<dbReference type="EMBL" id="HE573020">
    <property type="protein sequence ID" value="CCC47647.1"/>
    <property type="molecule type" value="Genomic_DNA"/>
</dbReference>
<proteinExistence type="predicted"/>
<dbReference type="InterPro" id="IPR002048">
    <property type="entry name" value="EF_hand_dom"/>
</dbReference>
<dbReference type="PROSITE" id="PS00018">
    <property type="entry name" value="EF_HAND_1"/>
    <property type="match status" value="1"/>
</dbReference>
<dbReference type="GO" id="GO:0005509">
    <property type="term" value="F:calcium ion binding"/>
    <property type="evidence" value="ECO:0007669"/>
    <property type="project" value="InterPro"/>
</dbReference>
<evidence type="ECO:0000313" key="3">
    <source>
        <dbReference type="EMBL" id="CCC47647.1"/>
    </source>
</evidence>
<dbReference type="Pfam" id="PF13499">
    <property type="entry name" value="EF-hand_7"/>
    <property type="match status" value="1"/>
</dbReference>
<feature type="domain" description="EF-hand" evidence="2">
    <location>
        <begin position="149"/>
        <end position="182"/>
    </location>
</feature>
<dbReference type="CDD" id="cd00051">
    <property type="entry name" value="EFh"/>
    <property type="match status" value="1"/>
</dbReference>
<dbReference type="PROSITE" id="PS50222">
    <property type="entry name" value="EF_HAND_2"/>
    <property type="match status" value="2"/>
</dbReference>
<accession>G0TUL2</accession>
<reference evidence="3" key="1">
    <citation type="journal article" date="2012" name="Proc. Natl. Acad. Sci. U.S.A.">
        <title>Antigenic diversity is generated by distinct evolutionary mechanisms in African trypanosome species.</title>
        <authorList>
            <person name="Jackson A.P."/>
            <person name="Berry A."/>
            <person name="Aslett M."/>
            <person name="Allison H.C."/>
            <person name="Burton P."/>
            <person name="Vavrova-Anderson J."/>
            <person name="Brown R."/>
            <person name="Browne H."/>
            <person name="Corton N."/>
            <person name="Hauser H."/>
            <person name="Gamble J."/>
            <person name="Gilderthorp R."/>
            <person name="Marcello L."/>
            <person name="McQuillan J."/>
            <person name="Otto T.D."/>
            <person name="Quail M.A."/>
            <person name="Sanders M.J."/>
            <person name="van Tonder A."/>
            <person name="Ginger M.L."/>
            <person name="Field M.C."/>
            <person name="Barry J.D."/>
            <person name="Hertz-Fowler C."/>
            <person name="Berriman M."/>
        </authorList>
    </citation>
    <scope>NUCLEOTIDE SEQUENCE</scope>
    <source>
        <strain evidence="3">Y486</strain>
    </source>
</reference>
<name>G0TUL2_TRYVY</name>
<feature type="domain" description="EF-hand" evidence="2">
    <location>
        <begin position="112"/>
        <end position="147"/>
    </location>
</feature>
<sequence length="182" mass="19966">MPTSAPNSAPADTLGSVAPTLQVSQNSGGVALTRADVEAAFAFFDVQNKKELKPRDLKMRLSAFYPNMTSREYKFLLDEGNGGPFTVDTLWNIIDGFNAMRAPASAAGLDNLHFEPVREAFRIYDPQGCGVMDVDVLTDVMKRIGLGDLSQEEMALLINTADFDKDGKINLEDFRSLLNISR</sequence>
<gene>
    <name evidence="3" type="ORF">TVY486_0403130</name>
</gene>
<dbReference type="InterPro" id="IPR018247">
    <property type="entry name" value="EF_Hand_1_Ca_BS"/>
</dbReference>
<dbReference type="Gene3D" id="1.10.238.10">
    <property type="entry name" value="EF-hand"/>
    <property type="match status" value="1"/>
</dbReference>
<evidence type="ECO:0000256" key="1">
    <source>
        <dbReference type="ARBA" id="ARBA00022837"/>
    </source>
</evidence>
<organism evidence="3">
    <name type="scientific">Trypanosoma vivax (strain Y486)</name>
    <dbReference type="NCBI Taxonomy" id="1055687"/>
    <lineage>
        <taxon>Eukaryota</taxon>
        <taxon>Discoba</taxon>
        <taxon>Euglenozoa</taxon>
        <taxon>Kinetoplastea</taxon>
        <taxon>Metakinetoplastina</taxon>
        <taxon>Trypanosomatida</taxon>
        <taxon>Trypanosomatidae</taxon>
        <taxon>Trypanosoma</taxon>
        <taxon>Duttonella</taxon>
    </lineage>
</organism>
<dbReference type="InterPro" id="IPR011992">
    <property type="entry name" value="EF-hand-dom_pair"/>
</dbReference>
<keyword evidence="1" id="KW-0106">Calcium</keyword>
<evidence type="ECO:0000259" key="2">
    <source>
        <dbReference type="PROSITE" id="PS50222"/>
    </source>
</evidence>
<dbReference type="SUPFAM" id="SSF47473">
    <property type="entry name" value="EF-hand"/>
    <property type="match status" value="1"/>
</dbReference>
<dbReference type="VEuPathDB" id="TriTrypDB:TvY486_0403130"/>
<dbReference type="OMA" id="EMLRYVF"/>
<dbReference type="AlphaFoldDB" id="G0TUL2"/>